<dbReference type="FunFam" id="3.10.490.20:FF:000001">
    <property type="entry name" value="dynein heavy chain 7, axonemal"/>
    <property type="match status" value="1"/>
</dbReference>
<dbReference type="InterPro" id="IPR041466">
    <property type="entry name" value="Dynein_AAA5_ext"/>
</dbReference>
<dbReference type="InterPro" id="IPR041658">
    <property type="entry name" value="AAA_lid_11"/>
</dbReference>
<dbReference type="GO" id="GO:0070286">
    <property type="term" value="P:axonemal dynein complex assembly"/>
    <property type="evidence" value="ECO:0007669"/>
    <property type="project" value="UniProtKB-ARBA"/>
</dbReference>
<dbReference type="InterPro" id="IPR003593">
    <property type="entry name" value="AAA+_ATPase"/>
</dbReference>
<dbReference type="FunFam" id="1.10.8.1220:FF:000001">
    <property type="entry name" value="Dynein axonemal heavy chain 5"/>
    <property type="match status" value="1"/>
</dbReference>
<dbReference type="Gene3D" id="1.20.1270.280">
    <property type="match status" value="1"/>
</dbReference>
<dbReference type="Pfam" id="PF12777">
    <property type="entry name" value="MT"/>
    <property type="match status" value="1"/>
</dbReference>
<dbReference type="FunFam" id="1.20.58.1120:FF:000001">
    <property type="entry name" value="dynein heavy chain 2, axonemal"/>
    <property type="match status" value="1"/>
</dbReference>
<dbReference type="GO" id="GO:0008569">
    <property type="term" value="F:minus-end-directed microtubule motor activity"/>
    <property type="evidence" value="ECO:0000318"/>
    <property type="project" value="GO_Central"/>
</dbReference>
<dbReference type="GO" id="GO:0030286">
    <property type="term" value="C:dynein complex"/>
    <property type="evidence" value="ECO:0000318"/>
    <property type="project" value="GO_Central"/>
</dbReference>
<organism evidence="18 19">
    <name type="scientific">Trichomonas vaginalis (strain ATCC PRA-98 / G3)</name>
    <dbReference type="NCBI Taxonomy" id="412133"/>
    <lineage>
        <taxon>Eukaryota</taxon>
        <taxon>Metamonada</taxon>
        <taxon>Parabasalia</taxon>
        <taxon>Trichomonadida</taxon>
        <taxon>Trichomonadidae</taxon>
        <taxon>Trichomonas</taxon>
    </lineage>
</organism>
<dbReference type="FunFam" id="1.10.287.2620:FF:000002">
    <property type="entry name" value="Dynein heavy chain 2, axonemal"/>
    <property type="match status" value="1"/>
</dbReference>
<dbReference type="Gene3D" id="1.10.8.720">
    <property type="entry name" value="Region D6 of dynein motor"/>
    <property type="match status" value="1"/>
</dbReference>
<dbReference type="InterPro" id="IPR026983">
    <property type="entry name" value="DHC"/>
</dbReference>
<dbReference type="InterPro" id="IPR004273">
    <property type="entry name" value="Dynein_heavy_D6_P-loop"/>
</dbReference>
<feature type="coiled-coil region" evidence="15">
    <location>
        <begin position="582"/>
        <end position="609"/>
    </location>
</feature>
<proteinExistence type="predicted"/>
<dbReference type="EMBL" id="DS113196">
    <property type="protein sequence ID" value="EAY20602.1"/>
    <property type="molecule type" value="Genomic_DNA"/>
</dbReference>
<keyword evidence="13" id="KW-0206">Cytoskeleton</keyword>
<evidence type="ECO:0000256" key="10">
    <source>
        <dbReference type="ARBA" id="ARBA00023054"/>
    </source>
</evidence>
<dbReference type="STRING" id="5722.A2DFX5"/>
<protein>
    <submittedName>
        <fullName evidence="18">Dynein heavy chain family protein</fullName>
    </submittedName>
</protein>
<dbReference type="PANTHER" id="PTHR22878">
    <property type="entry name" value="DYNEIN HEAVY CHAIN 6, AXONEMAL-LIKE-RELATED"/>
    <property type="match status" value="1"/>
</dbReference>
<dbReference type="Pfam" id="PF12781">
    <property type="entry name" value="AAA_9"/>
    <property type="match status" value="1"/>
</dbReference>
<dbReference type="InterPro" id="IPR043157">
    <property type="entry name" value="Dynein_AAA1S"/>
</dbReference>
<dbReference type="Gene3D" id="1.20.58.1120">
    <property type="match status" value="1"/>
</dbReference>
<keyword evidence="5" id="KW-0677">Repeat</keyword>
<evidence type="ECO:0000256" key="3">
    <source>
        <dbReference type="ARBA" id="ARBA00022490"/>
    </source>
</evidence>
<dbReference type="RefSeq" id="XP_001581588.1">
    <property type="nucleotide sequence ID" value="XM_001581538.1"/>
</dbReference>
<dbReference type="FunFam" id="3.40.50.300:FF:002141">
    <property type="entry name" value="Dynein heavy chain"/>
    <property type="match status" value="1"/>
</dbReference>
<dbReference type="CDD" id="cd06503">
    <property type="entry name" value="ATP-synt_Fo_b"/>
    <property type="match status" value="1"/>
</dbReference>
<accession>A2DFX5</accession>
<dbReference type="InterPro" id="IPR035706">
    <property type="entry name" value="AAA_9"/>
</dbReference>
<keyword evidence="14" id="KW-0966">Cell projection</keyword>
<feature type="domain" description="AAA+ ATPase" evidence="17">
    <location>
        <begin position="1987"/>
        <end position="2135"/>
    </location>
</feature>
<keyword evidence="19" id="KW-1185">Reference proteome</keyword>
<dbReference type="SUPFAM" id="SSF52540">
    <property type="entry name" value="P-loop containing nucleoside triphosphate hydrolases"/>
    <property type="match status" value="4"/>
</dbReference>
<evidence type="ECO:0000259" key="17">
    <source>
        <dbReference type="SMART" id="SM00382"/>
    </source>
</evidence>
<dbReference type="FunFam" id="1.10.8.710:FF:000004">
    <property type="entry name" value="Dynein axonemal heavy chain 6"/>
    <property type="match status" value="1"/>
</dbReference>
<dbReference type="Pfam" id="PF12780">
    <property type="entry name" value="AAA_8"/>
    <property type="match status" value="1"/>
</dbReference>
<dbReference type="FunFam" id="3.40.50.300:FF:000362">
    <property type="entry name" value="Dynein, axonemal, heavy chain 6"/>
    <property type="match status" value="1"/>
</dbReference>
<dbReference type="Proteomes" id="UP000001542">
    <property type="component" value="Unassembled WGS sequence"/>
</dbReference>
<dbReference type="InterPro" id="IPR027417">
    <property type="entry name" value="P-loop_NTPase"/>
</dbReference>
<keyword evidence="7" id="KW-0067">ATP-binding</keyword>
<dbReference type="FunFam" id="3.40.50.300:FF:000044">
    <property type="entry name" value="Dynein heavy chain 5, axonemal"/>
    <property type="match status" value="1"/>
</dbReference>
<evidence type="ECO:0000256" key="1">
    <source>
        <dbReference type="ARBA" id="ARBA00004230"/>
    </source>
</evidence>
<dbReference type="PANTHER" id="PTHR22878:SF68">
    <property type="entry name" value="DYNEIN HEAVY CHAIN 6, AXONEMAL-LIKE"/>
    <property type="match status" value="1"/>
</dbReference>
<evidence type="ECO:0000256" key="13">
    <source>
        <dbReference type="ARBA" id="ARBA00023212"/>
    </source>
</evidence>
<dbReference type="Gene3D" id="1.20.140.100">
    <property type="entry name" value="Dynein heavy chain, N-terminal domain 2"/>
    <property type="match status" value="1"/>
</dbReference>
<dbReference type="KEGG" id="tva:5466130"/>
<keyword evidence="6" id="KW-0547">Nucleotide-binding</keyword>
<evidence type="ECO:0000256" key="4">
    <source>
        <dbReference type="ARBA" id="ARBA00022701"/>
    </source>
</evidence>
<dbReference type="GO" id="GO:0045505">
    <property type="term" value="F:dynein intermediate chain binding"/>
    <property type="evidence" value="ECO:0000318"/>
    <property type="project" value="GO_Central"/>
</dbReference>
<dbReference type="Gene3D" id="1.10.8.710">
    <property type="match status" value="1"/>
</dbReference>
<keyword evidence="8" id="KW-0282">Flagellum</keyword>
<dbReference type="GO" id="GO:0051959">
    <property type="term" value="F:dynein light intermediate chain binding"/>
    <property type="evidence" value="ECO:0000318"/>
    <property type="project" value="GO_Central"/>
</dbReference>
<evidence type="ECO:0000256" key="14">
    <source>
        <dbReference type="ARBA" id="ARBA00023273"/>
    </source>
</evidence>
<dbReference type="Gene3D" id="1.20.920.30">
    <property type="match status" value="1"/>
</dbReference>
<keyword evidence="3" id="KW-0963">Cytoplasm</keyword>
<keyword evidence="12" id="KW-0505">Motor protein</keyword>
<dbReference type="Pfam" id="PF12774">
    <property type="entry name" value="AAA_6"/>
    <property type="match status" value="1"/>
</dbReference>
<dbReference type="Pfam" id="PF17852">
    <property type="entry name" value="Dynein_AAA_lid"/>
    <property type="match status" value="1"/>
</dbReference>
<dbReference type="GO" id="GO:0005874">
    <property type="term" value="C:microtubule"/>
    <property type="evidence" value="ECO:0007669"/>
    <property type="project" value="UniProtKB-KW"/>
</dbReference>
<keyword evidence="9" id="KW-0243">Dynein</keyword>
<dbReference type="FunFam" id="1.20.920.20:FF:000001">
    <property type="entry name" value="dynein heavy chain 2, axonemal"/>
    <property type="match status" value="1"/>
</dbReference>
<name>A2DFX5_TRIV3</name>
<dbReference type="Gene3D" id="1.20.920.20">
    <property type="match status" value="1"/>
</dbReference>
<feature type="domain" description="AAA+ ATPase" evidence="17">
    <location>
        <begin position="1663"/>
        <end position="1801"/>
    </location>
</feature>
<evidence type="ECO:0000256" key="12">
    <source>
        <dbReference type="ARBA" id="ARBA00023175"/>
    </source>
</evidence>
<feature type="coiled-coil region" evidence="15">
    <location>
        <begin position="2561"/>
        <end position="2630"/>
    </location>
</feature>
<evidence type="ECO:0000256" key="2">
    <source>
        <dbReference type="ARBA" id="ARBA00004430"/>
    </source>
</evidence>
<dbReference type="InterPro" id="IPR041228">
    <property type="entry name" value="Dynein_C"/>
</dbReference>
<keyword evidence="10 15" id="KW-0175">Coiled coil</keyword>
<dbReference type="InterPro" id="IPR054354">
    <property type="entry name" value="DYNC2H1-like_lid"/>
</dbReference>
<keyword evidence="11" id="KW-0969">Cilium</keyword>
<dbReference type="Pfam" id="PF03028">
    <property type="entry name" value="Dynein_heavy"/>
    <property type="match status" value="1"/>
</dbReference>
<dbReference type="FunFam" id="3.40.50.300:FF:002988">
    <property type="entry name" value="Dynein heavy chain family protein"/>
    <property type="match status" value="1"/>
</dbReference>
<feature type="domain" description="AAA+ ATPase" evidence="17">
    <location>
        <begin position="1384"/>
        <end position="1523"/>
    </location>
</feature>
<dbReference type="InterPro" id="IPR024743">
    <property type="entry name" value="Dynein_HC_stalk"/>
</dbReference>
<evidence type="ECO:0000313" key="19">
    <source>
        <dbReference type="Proteomes" id="UP000001542"/>
    </source>
</evidence>
<dbReference type="Gene3D" id="3.40.50.300">
    <property type="entry name" value="P-loop containing nucleotide triphosphate hydrolases"/>
    <property type="match status" value="5"/>
</dbReference>
<dbReference type="Gene3D" id="3.20.180.20">
    <property type="entry name" value="Dynein heavy chain, N-terminal domain 2"/>
    <property type="match status" value="1"/>
</dbReference>
<evidence type="ECO:0000256" key="11">
    <source>
        <dbReference type="ARBA" id="ARBA00023069"/>
    </source>
</evidence>
<dbReference type="Pfam" id="PF18199">
    <property type="entry name" value="Dynein_C"/>
    <property type="match status" value="1"/>
</dbReference>
<dbReference type="Pfam" id="PF08393">
    <property type="entry name" value="DHC_N2"/>
    <property type="match status" value="1"/>
</dbReference>
<dbReference type="OrthoDB" id="537704at2759"/>
<dbReference type="InterPro" id="IPR035699">
    <property type="entry name" value="AAA_6"/>
</dbReference>
<dbReference type="SMART" id="SM00382">
    <property type="entry name" value="AAA"/>
    <property type="match status" value="3"/>
</dbReference>
<dbReference type="SMR" id="A2DFX5"/>
<dbReference type="Gene3D" id="1.10.287.2620">
    <property type="match status" value="1"/>
</dbReference>
<dbReference type="Gene3D" id="1.10.8.1220">
    <property type="match status" value="1"/>
</dbReference>
<evidence type="ECO:0000313" key="18">
    <source>
        <dbReference type="EMBL" id="EAY20602.1"/>
    </source>
</evidence>
<dbReference type="FunFam" id="3.40.50.300:FF:000049">
    <property type="entry name" value="Dynein, axonemal, heavy chain 5"/>
    <property type="match status" value="1"/>
</dbReference>
<comment type="subcellular location">
    <subcellularLocation>
        <location evidence="1">Cell projection</location>
        <location evidence="1">Cilium</location>
        <location evidence="1">Flagellum</location>
    </subcellularLocation>
    <subcellularLocation>
        <location evidence="2">Cytoplasm</location>
        <location evidence="2">Cytoskeleton</location>
        <location evidence="2">Cilium axoneme</location>
    </subcellularLocation>
</comment>
<feature type="coiled-coil region" evidence="15">
    <location>
        <begin position="2795"/>
        <end position="2859"/>
    </location>
</feature>
<dbReference type="InParanoid" id="A2DFX5"/>
<dbReference type="VEuPathDB" id="TrichDB:TVAGG3_0950910"/>
<gene>
    <name evidence="18" type="ORF">TVAG_162980</name>
</gene>
<dbReference type="GO" id="GO:0005858">
    <property type="term" value="C:axonemal dynein complex"/>
    <property type="evidence" value="ECO:0007669"/>
    <property type="project" value="UniProtKB-ARBA"/>
</dbReference>
<dbReference type="FunFam" id="1.20.1270.280:FF:000018">
    <property type="entry name" value="Dynein heavy chain 4"/>
    <property type="match status" value="1"/>
</dbReference>
<dbReference type="Gene3D" id="1.10.472.130">
    <property type="match status" value="1"/>
</dbReference>
<feature type="region of interest" description="Disordered" evidence="16">
    <location>
        <begin position="1"/>
        <end position="28"/>
    </location>
</feature>
<evidence type="ECO:0000256" key="5">
    <source>
        <dbReference type="ARBA" id="ARBA00022737"/>
    </source>
</evidence>
<reference evidence="18" key="2">
    <citation type="journal article" date="2007" name="Science">
        <title>Draft genome sequence of the sexually transmitted pathogen Trichomonas vaginalis.</title>
        <authorList>
            <person name="Carlton J.M."/>
            <person name="Hirt R.P."/>
            <person name="Silva J.C."/>
            <person name="Delcher A.L."/>
            <person name="Schatz M."/>
            <person name="Zhao Q."/>
            <person name="Wortman J.R."/>
            <person name="Bidwell S.L."/>
            <person name="Alsmark U.C.M."/>
            <person name="Besteiro S."/>
            <person name="Sicheritz-Ponten T."/>
            <person name="Noel C.J."/>
            <person name="Dacks J.B."/>
            <person name="Foster P.G."/>
            <person name="Simillion C."/>
            <person name="Van de Peer Y."/>
            <person name="Miranda-Saavedra D."/>
            <person name="Barton G.J."/>
            <person name="Westrop G.D."/>
            <person name="Mueller S."/>
            <person name="Dessi D."/>
            <person name="Fiori P.L."/>
            <person name="Ren Q."/>
            <person name="Paulsen I."/>
            <person name="Zhang H."/>
            <person name="Bastida-Corcuera F.D."/>
            <person name="Simoes-Barbosa A."/>
            <person name="Brown M.T."/>
            <person name="Hayes R.D."/>
            <person name="Mukherjee M."/>
            <person name="Okumura C.Y."/>
            <person name="Schneider R."/>
            <person name="Smith A.J."/>
            <person name="Vanacova S."/>
            <person name="Villalvazo M."/>
            <person name="Haas B.J."/>
            <person name="Pertea M."/>
            <person name="Feldblyum T.V."/>
            <person name="Utterback T.R."/>
            <person name="Shu C.L."/>
            <person name="Osoegawa K."/>
            <person name="de Jong P.J."/>
            <person name="Hrdy I."/>
            <person name="Horvathova L."/>
            <person name="Zubacova Z."/>
            <person name="Dolezal P."/>
            <person name="Malik S.B."/>
            <person name="Logsdon J.M. Jr."/>
            <person name="Henze K."/>
            <person name="Gupta A."/>
            <person name="Wang C.C."/>
            <person name="Dunne R.L."/>
            <person name="Upcroft J.A."/>
            <person name="Upcroft P."/>
            <person name="White O."/>
            <person name="Salzberg S.L."/>
            <person name="Tang P."/>
            <person name="Chiu C.-H."/>
            <person name="Lee Y.-S."/>
            <person name="Embley T.M."/>
            <person name="Coombs G.H."/>
            <person name="Mottram J.C."/>
            <person name="Tachezy J."/>
            <person name="Fraser-Liggett C.M."/>
            <person name="Johnson P.J."/>
        </authorList>
    </citation>
    <scope>NUCLEOTIDE SEQUENCE [LARGE SCALE GENOMIC DNA]</scope>
    <source>
        <strain evidence="18">G3</strain>
    </source>
</reference>
<dbReference type="Gene3D" id="3.10.490.20">
    <property type="match status" value="1"/>
</dbReference>
<dbReference type="InterPro" id="IPR043160">
    <property type="entry name" value="Dynein_C_barrel"/>
</dbReference>
<evidence type="ECO:0000256" key="7">
    <source>
        <dbReference type="ARBA" id="ARBA00022840"/>
    </source>
</evidence>
<dbReference type="FunFam" id="1.20.140.100:FF:000006">
    <property type="entry name" value="dynein heavy chain 2, axonemal"/>
    <property type="match status" value="1"/>
</dbReference>
<dbReference type="InterPro" id="IPR042222">
    <property type="entry name" value="Dynein_2_N"/>
</dbReference>
<feature type="compositionally biased region" description="Polar residues" evidence="16">
    <location>
        <begin position="1"/>
        <end position="11"/>
    </location>
</feature>
<dbReference type="eggNOG" id="KOG3595">
    <property type="taxonomic scope" value="Eukaryota"/>
</dbReference>
<evidence type="ECO:0000256" key="9">
    <source>
        <dbReference type="ARBA" id="ARBA00023017"/>
    </source>
</evidence>
<dbReference type="Pfam" id="PF18198">
    <property type="entry name" value="AAA_lid_11"/>
    <property type="match status" value="1"/>
</dbReference>
<evidence type="ECO:0000256" key="8">
    <source>
        <dbReference type="ARBA" id="ARBA00022846"/>
    </source>
</evidence>
<dbReference type="GO" id="GO:0060294">
    <property type="term" value="P:cilium movement involved in cell motility"/>
    <property type="evidence" value="ECO:0000318"/>
    <property type="project" value="GO_Central"/>
</dbReference>
<dbReference type="FunFam" id="1.20.920.30:FF:000009">
    <property type="entry name" value="Dynein heavy chain 9"/>
    <property type="match status" value="1"/>
</dbReference>
<dbReference type="InterPro" id="IPR042219">
    <property type="entry name" value="AAA_lid_11_sf"/>
</dbReference>
<keyword evidence="4" id="KW-0493">Microtubule</keyword>
<dbReference type="FunFam" id="3.20.180.20:FF:000003">
    <property type="entry name" value="Dynein heavy chain 12, axonemal"/>
    <property type="match status" value="1"/>
</dbReference>
<sequence length="3990" mass="454670">MYRTVLSSLSDPNGAGKGNNAQNDPHKRKYVNPFSEALHQEVPDYKSLGIFITEPLQVPKAILFTPYKGKPIDVIAELKRRGIDLSKPSNLWDTNIQFQSFLDIKYFEDTMLSPLQPEMMLGMLKEVPPQAFRFYKGVCMLEYVTDIAYQQSTGLYNVRFRDGKSSLLSPLFVLFPFEDPVAFVDRLERAFALRRLEESWFRYWLYVKNIPSDDLQSLTQSDRNRLLTTITKSPKFKLFAKNGSKYEFSKKILDEVDTQMKMVTNSIIFNMRILSNPLLYRGLNLPLPRLPGSIEEIPTPSTEGDLIIKEKIKTIQGIHLFTNDWFVNAAPIIVSWCLDISNSCLFNTICPQALPLDQWQRHHRNYEKNMISKARMKFISQVSTIIFDVIRNIKPPYSLTEFNKAIYLESPLGRFIGLCNQIIQSHLVDFILNSIYWFDQYVKEKSPTQVNVVDFRKVENIFPTNEEHTPIFTVFLECVEGEVKFQPQLDYFVSAVNEEIEYAISSFEDFQKIETSVLKAMMWTPVPVYILPDLESKEVVGLKNSIKSMIDESIKHMNEYVSSLSIFDELLKGSATDFANKLKDSEADLDKVKDAIAKVESQQKELHLNFPFKITIGLFRIDLTNIRKTLHQKLSERRLALLQLLLSVSHQQMKDIQKSYENIWSKLLEEPKTIEALVSQRDFIDNLNKKLADLKKQFGEVLKYLDTVEDMYVSIPDEQDSLRWELVGYEKKILTKSTEVSNALKVNKVKLQKALQCDTMMLTSQITSITSAIAGVFAFNDINQHMSYVARVRGIQTKLDEALEKAELYNMREKLCDMEISNYSQLKSQQDAFAPYKMFWEAISNWKTSVDKWRKVPLSQLNAADVESQFAGIQQQLVQSSRVITDKEILAIGQATRAEMDGFKKFLPIFSIMLNPGMTDKHWKQLCDLVGANITLTPTMTLQNTIELKLADHIANAQEISTAATNEHNIKTSLKKIADQWGETVLDITNYKETDWLILHTCEDIINQLDENLITLQAINFSQYKAPFEEEITSWTTGLQLTLHVIEKWLECQAKYLYLAPIFSSKDICHQLPNEGIRFQKIAEDWDTSLKKAKEIQNAYKFCNDNDLFQFFKKALVELESIERALIEYLETKRTAFPRFYFLSNEELLKILSQTTSPSAVQPYLKRCFENIGSITFKGTDCVTEMISIEGERVPFSKPTNLTGSVEHWMLDVEGEMRNTLEKIMEQAVTEYPTRPRTEWIDIWPAQITIAVFQIMWTTAVENAIKGKSLKQLYETIFGQLLELAKLTTTNLTDIARVAVSSLIVMEMHNRDVVRKLADQNISDINQFEWISQLRQYFVNGYDVIRMVNAEFRYGYEYLGSTPRLVITPLTDRCYLTLLTALDMQMGGAPQGPAGTGKTETTKDLAKVVAKQCVVFNCSEGLDYLQMGTFFTGLSSCGAWACFDEFNRIDIEVLSVIAQQIATIQAAIQQHKHHFTFEGREVRLNPTCAIFITMNPGYAGRTELPDNLKALFRPVAMMVPDYTMIAEILLYSFGFETAKSLAVKITSTFRLSSEQLSNQSHYDFGMRAVKTVINTAGNLLQREKDLSEQLIILRALKDVNVPKFTRQDLPLFNNIISDLFPNVQEKHLDYTNLIAAIREVCKKKKLKDSMIDKAIELYETVGVRHGVMLVGPAGCGKTVCYETLAEALTILSKDNQQYSPVQPTIINPKSITLGQLYGDFDPHSHDFTDGLLADAVRFASAEPPPVHHWIVLDGPVDALWIENMNTVLDDNKKLCLSSSEVIPLTPRMRMFFEVEDLKVASPATVSRCGMVYIENKIHDYESLLYTWLLNHEDKRAVLEPQITKFIPDVLVPAIDFVKAEIKSVLPFHEYTFFSNFLNLLSAILKSEKDLTNINNFMIFSLYWSLGAMTNGQDRQAFDTTVKGILDKQNIPRPDELTLFDYCVKGNEWTKWIDMTDKPPEGGVPSDAIIPTVETTRHSWVINALVMNGIAVLVTGVTGSGKTVTLQKYIESQPTLVNNPLTFSAQTTANGVQDLIDSKFDRRSAGIFGPPIDHRAIIFVDDINMPRKEKYGAQPPIELLRQLLSQGGWYDRKKRTFKKFVDVQMVCSMRSPEGPEQTPTGRFLRHFHQIVFPEISNDSMTRIFHAILSHPLQAVSDVIEPLIKASVEIYDTVCKQLLPTPSRVHYTFNLRDIAQVIRGVTSLHSSQANDKNNVLRIWYHESIRVYHDRLVNDENRDWFMRLLKRVLHETFGVRHFHLSSIEPVIYADFGVDDSKKYQQVTDLEKFTRVCQNNLDDYNAANSHPLDLCLFSEAIQHLCRICRIIREPGRNGLLLGVGGSGRQSLTRLAAYICGVQLFQPEVSRSYSRVEWRQDLKRLLLDCGLQKKETVFLVSESQLIDESFFEDINCLLNSGDPPALFDDDDMEKIITGTTPLAKTLGIVATRASVYSLFISQVKSHMHVMIALSPIGSSFRRRVRMFPSLISCCTIDWFAEWPIEALENVSTRVIGPEYSKFCASAHSIVSNYCQKFFEEMKRTNYVTPSTFLSFLNLITSLGDRLKTKLETTTNNIQKGLQKMEEASKEIVVLEKNIRELQPELARRKDETVIMIRELSANQEQAKATKDKVAAATKEAEEQSVIADQLSQQAAEDLKQVEPKIEAAVQALSKLSRSEISELKAVAVETEPMRLVCTALCIIFDEPPKKGKRPNGQPYDDYFSAAKSILADPNFVKRLKDWIGLNKDKISPVKMQKLRVVLDNPDFAPEVMSSKSQAMGTICLWVHAIELYYNVNVEVEPKRRKKAEAEKNQQEALKIVEENKAKLADIEAKVAELEEKHKKSEQELKELTDKKEKCTIRLQNASILTSSLEHERESWQKMLVDFDAQKRRITGDLLLAAASVAYLGPFTSDFRKLILLEWSQKLEEFGFPRTPGGNITKILGDPLTVLQWNLKALPRDDLSIENAIVLTECRKWPLIIDPQNQASNFIKNIEPEILVLRPKEKTFVRSLENAINFGRPVLVEGIDEELDPSLDPILMISSRDKPVQIKLEHQVTLNPTFKLYMVTTNPNPTFSPENLAKVTLINFTITQTALSDQLLALVVAKEKPNLEKEKETLVVNNAQMKSQMLEIQAKILQLLQESKGDILDDVELINTLAESNKTQKTLTVSMAQSEETEKQIDSSRREYEPVARRGALLYFCVIDLRHVAPMYQYSLSWYAGLVSKLISAAPHSAVLEERIANLIQYITLKVFKNISNSLFAKHQLMFAFLIAARIKLDKGDITENEWKFLLTGTTETTQEPPPNKVPESITDATWAELFNLSQIEVFDGFDNYVAEHVQDVLKIENFFEDPIGGSYDERMNLFRRLCIARCLRPDTLVDGFTKMIREDLGDEYLVVEPSNISQAYADAGPTTPIIFILSSGTDPAQDVQNFAAQMGFLEKLRALSLGQGQGTKAAELIENGRTEGFWVLLQNCHLATSWMPKLEEILQNLKDVHNDFRLWLTSMPSAAFPVSILQNGIKVTTEPPQGLKATLTQLFQSYGQKTLKECPRENEFKSLFYSLCFFHAVVLGRRKYGPLGWNCIYEWTKGDLDISRKQLNLFLSATGPIPYKTLGFLAGEINYGGRVTDDWDRRTLLTLCQDFYREEVLKEGFNIAGNYMTPPPSNLPEYLEVINQYSVTDTPELFGLHQNADLNLKQQTSFTILSDILSTRPRGGGNSSGGNNSLVQTVNALLRKVPQQLDMKTIQEKFPNVYEESMNTVLQQEAVRYNELLQLIETSLKALIKAMKGLIVFTNELEEMSTAIDQNVVPPNWAAIAYPSMKPLNSWMADLNDRLKFLRDWIDFGQPRVFWISGFFFPQAFLTGTKQNFARKYKVPIDEISFDFQVQDKGPQRIIRPPQDGVYIYGLYLEACGYDTIGKKLVDALPRQLTQEMPVIWLKPVQNRVTPTTGIYRCPVYKIGTRQGVLTTTGHSSNYVLTIELPTDVDEAFWIKRGVALLCSLSR</sequence>
<reference evidence="18" key="1">
    <citation type="submission" date="2006-10" db="EMBL/GenBank/DDBJ databases">
        <authorList>
            <person name="Amadeo P."/>
            <person name="Zhao Q."/>
            <person name="Wortman J."/>
            <person name="Fraser-Liggett C."/>
            <person name="Carlton J."/>
        </authorList>
    </citation>
    <scope>NUCLEOTIDE SEQUENCE</scope>
    <source>
        <strain evidence="18">G3</strain>
    </source>
</reference>
<evidence type="ECO:0000256" key="6">
    <source>
        <dbReference type="ARBA" id="ARBA00022741"/>
    </source>
</evidence>
<dbReference type="VEuPathDB" id="TrichDB:TVAG_162980"/>
<dbReference type="Pfam" id="PF12775">
    <property type="entry name" value="AAA_7"/>
    <property type="match status" value="1"/>
</dbReference>
<dbReference type="InterPro" id="IPR013602">
    <property type="entry name" value="Dynein_heavy_linker"/>
</dbReference>
<dbReference type="InterPro" id="IPR024317">
    <property type="entry name" value="Dynein_heavy_chain_D4_dom"/>
</dbReference>
<evidence type="ECO:0000256" key="16">
    <source>
        <dbReference type="SAM" id="MobiDB-lite"/>
    </source>
</evidence>
<dbReference type="Gene3D" id="6.10.140.1060">
    <property type="match status" value="1"/>
</dbReference>
<dbReference type="Pfam" id="PF22597">
    <property type="entry name" value="DYN_lid"/>
    <property type="match status" value="1"/>
</dbReference>
<dbReference type="GO" id="GO:0005524">
    <property type="term" value="F:ATP binding"/>
    <property type="evidence" value="ECO:0007669"/>
    <property type="project" value="UniProtKB-KW"/>
</dbReference>
<evidence type="ECO:0000256" key="15">
    <source>
        <dbReference type="SAM" id="Coils"/>
    </source>
</evidence>
<dbReference type="InterPro" id="IPR042228">
    <property type="entry name" value="Dynein_linker_3"/>
</dbReference>
<dbReference type="GO" id="GO:0097729">
    <property type="term" value="C:9+2 motile cilium"/>
    <property type="evidence" value="ECO:0000318"/>
    <property type="project" value="GO_Central"/>
</dbReference>